<feature type="compositionally biased region" description="Low complexity" evidence="3">
    <location>
        <begin position="583"/>
        <end position="602"/>
    </location>
</feature>
<evidence type="ECO:0000256" key="3">
    <source>
        <dbReference type="SAM" id="MobiDB-lite"/>
    </source>
</evidence>
<feature type="compositionally biased region" description="Basic and acidic residues" evidence="3">
    <location>
        <begin position="371"/>
        <end position="381"/>
    </location>
</feature>
<evidence type="ECO:0000313" key="6">
    <source>
        <dbReference type="Proteomes" id="UP000694399"/>
    </source>
</evidence>
<dbReference type="InterPro" id="IPR051876">
    <property type="entry name" value="ODA-DC/CCD"/>
</dbReference>
<reference evidence="5" key="2">
    <citation type="submission" date="2025-08" db="UniProtKB">
        <authorList>
            <consortium name="Ensembl"/>
        </authorList>
    </citation>
    <scope>IDENTIFICATION</scope>
</reference>
<keyword evidence="1 2" id="KW-0175">Coiled coil</keyword>
<evidence type="ECO:0000259" key="4">
    <source>
        <dbReference type="Pfam" id="PF21773"/>
    </source>
</evidence>
<feature type="region of interest" description="Disordered" evidence="3">
    <location>
        <begin position="564"/>
        <end position="629"/>
    </location>
</feature>
<dbReference type="InterPro" id="IPR049258">
    <property type="entry name" value="ODAD1_CC"/>
</dbReference>
<dbReference type="OMA" id="MRCEDAM"/>
<evidence type="ECO:0000256" key="1">
    <source>
        <dbReference type="ARBA" id="ARBA00023054"/>
    </source>
</evidence>
<dbReference type="GO" id="GO:0005930">
    <property type="term" value="C:axoneme"/>
    <property type="evidence" value="ECO:0007669"/>
    <property type="project" value="TreeGrafter"/>
</dbReference>
<accession>A0A8C9D326</accession>
<feature type="compositionally biased region" description="Low complexity" evidence="3">
    <location>
        <begin position="564"/>
        <end position="574"/>
    </location>
</feature>
<evidence type="ECO:0000313" key="5">
    <source>
        <dbReference type="Ensembl" id="ENSPLOP00000010578.1"/>
    </source>
</evidence>
<dbReference type="PANTHER" id="PTHR21694">
    <property type="entry name" value="COILED-COIL DOMAIN-CONTAINING PROTEIN 63"/>
    <property type="match status" value="1"/>
</dbReference>
<dbReference type="GO" id="GO:0003341">
    <property type="term" value="P:cilium movement"/>
    <property type="evidence" value="ECO:0007669"/>
    <property type="project" value="TreeGrafter"/>
</dbReference>
<protein>
    <submittedName>
        <fullName evidence="5">Outer dynein arm docking complex subunit 1</fullName>
    </submittedName>
</protein>
<sequence>EVCVGLGTPPRSYRWEKEGMSVSAEGTSDWELSRLRRQCKVMEGERRAYSKEVHQRINKQLEEIQSLEGVRDKLQVQIRVAQSQVKRLRDSERLENTGHLLKCRVRVQAEVKELQEQTRALDKQIQEWETRIFNHSKDIKAPGLVLDQKVKIRRRIKILEDQLDRVTCRFDIQLVRNAALREELGLLRIERNRYLNIDHKLQKEISALRRTVSALMVSSAAAYTVREEAKTKLGLLRERADKEVAQNNTELRTLQRHIAHLDQFHHFLKLKNDERQLDPAVVEKREKRAREVAEGLRKTSQEKLVLHCEDALNKLSQLTGESDPDVLVERYLEREGRNFAEFTFINEQNSELERLREEIKELQETLASTRQSEDKLREQRDQRRRALQQRTDEVRAEADQVEARFQDLRGQLEKLKAGIQQLFTRAQCDNTIIKDLLGVKTHMRDRDIGLFLGLIEKRLVDLLTVQAFVDVRVEVLANAALLVLGQSPEDLPKKLAPPQLPDNPDDLPGFEAKDDYPMSKEELRSQVTLPSIQRVNRTTSTNVGRVALGDPGSSAGRVTFGSASAVGAPVSSRGSTGGRVTFRTPSSSSYLGSTGYLRSSGGQDSPVGAESRGTESESSAGLGTSTSKD</sequence>
<dbReference type="Ensembl" id="ENSPLOT00000011699.1">
    <property type="protein sequence ID" value="ENSPLOP00000010578.1"/>
    <property type="gene ID" value="ENSPLOG00000007671.1"/>
</dbReference>
<gene>
    <name evidence="5" type="primary">ODAD1</name>
</gene>
<dbReference type="GeneTree" id="ENSGT00940000153116"/>
<dbReference type="Proteomes" id="UP000694399">
    <property type="component" value="Chromosome E3"/>
</dbReference>
<feature type="compositionally biased region" description="Polar residues" evidence="3">
    <location>
        <begin position="616"/>
        <end position="629"/>
    </location>
</feature>
<feature type="coiled-coil region" evidence="2">
    <location>
        <begin position="32"/>
        <end position="169"/>
    </location>
</feature>
<dbReference type="Pfam" id="PF21773">
    <property type="entry name" value="ODAD1_CC"/>
    <property type="match status" value="1"/>
</dbReference>
<reference evidence="5" key="1">
    <citation type="journal article" date="2019" name="bioRxiv">
        <title>Long live the king: chromosome-level assembly of the lion (Panthera leo) using linked-read, Hi-C, and long read data.</title>
        <authorList>
            <person name="Armstrong E.E."/>
            <person name="Taylor R.W."/>
            <person name="Miller D.E."/>
            <person name="Kaelin C."/>
            <person name="Barsh G."/>
            <person name="Hadly E.A."/>
            <person name="Petrov D."/>
        </authorList>
    </citation>
    <scope>NUCLEOTIDE SEQUENCE [LARGE SCALE GENOMIC DNA]</scope>
</reference>
<keyword evidence="6" id="KW-1185">Reference proteome</keyword>
<feature type="domain" description="ODAD1 central coiled coil region" evidence="4">
    <location>
        <begin position="153"/>
        <end position="438"/>
    </location>
</feature>
<reference evidence="5" key="3">
    <citation type="submission" date="2025-09" db="UniProtKB">
        <authorList>
            <consortium name="Ensembl"/>
        </authorList>
    </citation>
    <scope>IDENTIFICATION</scope>
</reference>
<name>A0A8C9D326_PANLE</name>
<feature type="region of interest" description="Disordered" evidence="3">
    <location>
        <begin position="367"/>
        <end position="391"/>
    </location>
</feature>
<dbReference type="GO" id="GO:0036158">
    <property type="term" value="P:outer dynein arm assembly"/>
    <property type="evidence" value="ECO:0007669"/>
    <property type="project" value="TreeGrafter"/>
</dbReference>
<dbReference type="PANTHER" id="PTHR21694:SF35">
    <property type="entry name" value="OUTER DYNEIN ARM-DOCKING COMPLEX SUBUNIT 1"/>
    <property type="match status" value="1"/>
</dbReference>
<evidence type="ECO:0000256" key="2">
    <source>
        <dbReference type="SAM" id="Coils"/>
    </source>
</evidence>
<dbReference type="AlphaFoldDB" id="A0A8C9D326"/>
<organism evidence="5 6">
    <name type="scientific">Panthera leo</name>
    <name type="common">Lion</name>
    <dbReference type="NCBI Taxonomy" id="9689"/>
    <lineage>
        <taxon>Eukaryota</taxon>
        <taxon>Metazoa</taxon>
        <taxon>Chordata</taxon>
        <taxon>Craniata</taxon>
        <taxon>Vertebrata</taxon>
        <taxon>Euteleostomi</taxon>
        <taxon>Mammalia</taxon>
        <taxon>Eutheria</taxon>
        <taxon>Laurasiatheria</taxon>
        <taxon>Carnivora</taxon>
        <taxon>Feliformia</taxon>
        <taxon>Felidae</taxon>
        <taxon>Pantherinae</taxon>
        <taxon>Panthera</taxon>
    </lineage>
</organism>
<proteinExistence type="predicted"/>